<keyword evidence="9" id="KW-1133">Transmembrane helix</keyword>
<evidence type="ECO:0000256" key="8">
    <source>
        <dbReference type="SAM" id="MobiDB-lite"/>
    </source>
</evidence>
<feature type="region of interest" description="Disordered" evidence="8">
    <location>
        <begin position="145"/>
        <end position="175"/>
    </location>
</feature>
<gene>
    <name evidence="11" type="ORF">DFJ66_4941</name>
</gene>
<dbReference type="Proteomes" id="UP000272729">
    <property type="component" value="Unassembled WGS sequence"/>
</dbReference>
<feature type="binding site" evidence="7">
    <location>
        <position position="131"/>
    </location>
    <ligand>
        <name>Cu cation</name>
        <dbReference type="ChEBI" id="CHEBI:23378"/>
    </ligand>
</feature>
<keyword evidence="4" id="KW-0574">Periplasm</keyword>
<evidence type="ECO:0000256" key="6">
    <source>
        <dbReference type="ARBA" id="ARBA00023008"/>
    </source>
</evidence>
<evidence type="ECO:0000313" key="12">
    <source>
        <dbReference type="Proteomes" id="UP000272729"/>
    </source>
</evidence>
<dbReference type="GO" id="GO:0009055">
    <property type="term" value="F:electron transfer activity"/>
    <property type="evidence" value="ECO:0007669"/>
    <property type="project" value="InterPro"/>
</dbReference>
<feature type="binding site" evidence="7">
    <location>
        <position position="134"/>
    </location>
    <ligand>
        <name>Cu cation</name>
        <dbReference type="ChEBI" id="CHEBI:23378"/>
    </ligand>
</feature>
<feature type="transmembrane region" description="Helical" evidence="9">
    <location>
        <begin position="12"/>
        <end position="32"/>
    </location>
</feature>
<comment type="caution">
    <text evidence="11">The sequence shown here is derived from an EMBL/GenBank/DDBJ whole genome shotgun (WGS) entry which is preliminary data.</text>
</comment>
<evidence type="ECO:0000256" key="5">
    <source>
        <dbReference type="ARBA" id="ARBA00022982"/>
    </source>
</evidence>
<keyword evidence="5" id="KW-0249">Electron transport</keyword>
<dbReference type="AlphaFoldDB" id="A0A495XJ76"/>
<dbReference type="RefSeq" id="WP_211351300.1">
    <property type="nucleotide sequence ID" value="NZ_JBIUBA010000001.1"/>
</dbReference>
<dbReference type="InterPro" id="IPR000923">
    <property type="entry name" value="BlueCu_1"/>
</dbReference>
<evidence type="ECO:0000259" key="10">
    <source>
        <dbReference type="Pfam" id="PF00127"/>
    </source>
</evidence>
<dbReference type="SUPFAM" id="SSF49503">
    <property type="entry name" value="Cupredoxins"/>
    <property type="match status" value="1"/>
</dbReference>
<dbReference type="GO" id="GO:0005507">
    <property type="term" value="F:copper ion binding"/>
    <property type="evidence" value="ECO:0007669"/>
    <property type="project" value="InterPro"/>
</dbReference>
<evidence type="ECO:0000256" key="4">
    <source>
        <dbReference type="ARBA" id="ARBA00022764"/>
    </source>
</evidence>
<dbReference type="EMBL" id="RBXR01000001">
    <property type="protein sequence ID" value="RKT71648.1"/>
    <property type="molecule type" value="Genomic_DNA"/>
</dbReference>
<feature type="domain" description="Blue (type 1) copper" evidence="10">
    <location>
        <begin position="65"/>
        <end position="143"/>
    </location>
</feature>
<sequence>MDEENNRRGGRFALVLAALGIAGAVFSLAAAGSTPAAPETEQVGLAAQAEHAAEAQPAATAAHQVNIVGYAYSPANITVNVGDTVTWTNQDTAPHNVVVTSGPEKFTSPTLQKGQSYTFTFTKAGSYQYYCSVHPDMKASVTVAGTTPTTTTAPPTTGHPTTHPTPTTTAPPTTAPPADCVPKESLAPLLAHIKAAHLETSPLQQVNDALAFDNYVKQHTVLLGQVLDPLLASNVQGEVLEPFIAHVKAAHLETSPLQQVNDALAFDNYVKQHTVLLEQMLTPLLEQATC</sequence>
<dbReference type="PRINTS" id="PR00155">
    <property type="entry name" value="AMICYANIN"/>
</dbReference>
<comment type="cofactor">
    <cofactor evidence="7">
        <name>Cu cation</name>
        <dbReference type="ChEBI" id="CHEBI:23378"/>
    </cofactor>
    <text evidence="7">Binds 1 copper ion per subunit.</text>
</comment>
<organism evidence="11 12">
    <name type="scientific">Saccharothrix variisporea</name>
    <dbReference type="NCBI Taxonomy" id="543527"/>
    <lineage>
        <taxon>Bacteria</taxon>
        <taxon>Bacillati</taxon>
        <taxon>Actinomycetota</taxon>
        <taxon>Actinomycetes</taxon>
        <taxon>Pseudonocardiales</taxon>
        <taxon>Pseudonocardiaceae</taxon>
        <taxon>Saccharothrix</taxon>
    </lineage>
</organism>
<dbReference type="InterPro" id="IPR002386">
    <property type="entry name" value="Amicyanin/Pseudoazurin"/>
</dbReference>
<keyword evidence="12" id="KW-1185">Reference proteome</keyword>
<name>A0A495XJ76_9PSEU</name>
<keyword evidence="2" id="KW-0813">Transport</keyword>
<feature type="binding site" evidence="7">
    <location>
        <position position="95"/>
    </location>
    <ligand>
        <name>Cu cation</name>
        <dbReference type="ChEBI" id="CHEBI:23378"/>
    </ligand>
</feature>
<evidence type="ECO:0000256" key="1">
    <source>
        <dbReference type="ARBA" id="ARBA00004418"/>
    </source>
</evidence>
<proteinExistence type="predicted"/>
<dbReference type="GO" id="GO:0042597">
    <property type="term" value="C:periplasmic space"/>
    <property type="evidence" value="ECO:0007669"/>
    <property type="project" value="UniProtKB-SubCell"/>
</dbReference>
<protein>
    <submittedName>
        <fullName evidence="11">Amicyanin</fullName>
    </submittedName>
</protein>
<dbReference type="Gene3D" id="2.60.40.420">
    <property type="entry name" value="Cupredoxins - blue copper proteins"/>
    <property type="match status" value="1"/>
</dbReference>
<keyword evidence="9" id="KW-0472">Membrane</keyword>
<dbReference type="CDD" id="cd13921">
    <property type="entry name" value="Amicyanin"/>
    <property type="match status" value="1"/>
</dbReference>
<evidence type="ECO:0000256" key="2">
    <source>
        <dbReference type="ARBA" id="ARBA00022448"/>
    </source>
</evidence>
<accession>A0A495XJ76</accession>
<dbReference type="InterPro" id="IPR035668">
    <property type="entry name" value="Amicyanin"/>
</dbReference>
<dbReference type="InterPro" id="IPR008972">
    <property type="entry name" value="Cupredoxin"/>
</dbReference>
<dbReference type="InterPro" id="IPR052721">
    <property type="entry name" value="ET_Amicyanin"/>
</dbReference>
<evidence type="ECO:0000313" key="11">
    <source>
        <dbReference type="EMBL" id="RKT71648.1"/>
    </source>
</evidence>
<keyword evidence="3 7" id="KW-0479">Metal-binding</keyword>
<evidence type="ECO:0000256" key="9">
    <source>
        <dbReference type="SAM" id="Phobius"/>
    </source>
</evidence>
<comment type="subcellular location">
    <subcellularLocation>
        <location evidence="1">Periplasm</location>
    </subcellularLocation>
</comment>
<dbReference type="PANTHER" id="PTHR36507:SF1">
    <property type="entry name" value="BLL1555 PROTEIN"/>
    <property type="match status" value="1"/>
</dbReference>
<dbReference type="Pfam" id="PF00127">
    <property type="entry name" value="Copper-bind"/>
    <property type="match status" value="1"/>
</dbReference>
<keyword evidence="9" id="KW-0812">Transmembrane</keyword>
<keyword evidence="6 7" id="KW-0186">Copper</keyword>
<evidence type="ECO:0000256" key="7">
    <source>
        <dbReference type="PIRSR" id="PIRSR602386-1"/>
    </source>
</evidence>
<reference evidence="11 12" key="1">
    <citation type="submission" date="2018-10" db="EMBL/GenBank/DDBJ databases">
        <title>Sequencing the genomes of 1000 actinobacteria strains.</title>
        <authorList>
            <person name="Klenk H.-P."/>
        </authorList>
    </citation>
    <scope>NUCLEOTIDE SEQUENCE [LARGE SCALE GENOMIC DNA]</scope>
    <source>
        <strain evidence="11 12">DSM 43911</strain>
    </source>
</reference>
<dbReference type="PANTHER" id="PTHR36507">
    <property type="entry name" value="BLL1555 PROTEIN"/>
    <property type="match status" value="1"/>
</dbReference>
<evidence type="ECO:0000256" key="3">
    <source>
        <dbReference type="ARBA" id="ARBA00022723"/>
    </source>
</evidence>